<proteinExistence type="predicted"/>
<dbReference type="Proteomes" id="UP000660745">
    <property type="component" value="Unassembled WGS sequence"/>
</dbReference>
<dbReference type="Gene3D" id="3.40.50.12780">
    <property type="entry name" value="N-terminal domain of ligase-like"/>
    <property type="match status" value="1"/>
</dbReference>
<evidence type="ECO:0000313" key="4">
    <source>
        <dbReference type="Proteomes" id="UP000660745"/>
    </source>
</evidence>
<name>A0A917ZYV9_9ACTN</name>
<reference evidence="3" key="2">
    <citation type="submission" date="2020-09" db="EMBL/GenBank/DDBJ databases">
        <authorList>
            <person name="Sun Q."/>
            <person name="Zhou Y."/>
        </authorList>
    </citation>
    <scope>NUCLEOTIDE SEQUENCE</scope>
    <source>
        <strain evidence="3">CGMCC 4.7430</strain>
    </source>
</reference>
<dbReference type="InterPro" id="IPR000873">
    <property type="entry name" value="AMP-dep_synth/lig_dom"/>
</dbReference>
<keyword evidence="4" id="KW-1185">Reference proteome</keyword>
<gene>
    <name evidence="3" type="ORF">GCM10012278_02920</name>
</gene>
<feature type="region of interest" description="Disordered" evidence="1">
    <location>
        <begin position="121"/>
        <end position="140"/>
    </location>
</feature>
<reference evidence="3" key="1">
    <citation type="journal article" date="2014" name="Int. J. Syst. Evol. Microbiol.">
        <title>Complete genome sequence of Corynebacterium casei LMG S-19264T (=DSM 44701T), isolated from a smear-ripened cheese.</title>
        <authorList>
            <consortium name="US DOE Joint Genome Institute (JGI-PGF)"/>
            <person name="Walter F."/>
            <person name="Albersmeier A."/>
            <person name="Kalinowski J."/>
            <person name="Ruckert C."/>
        </authorList>
    </citation>
    <scope>NUCLEOTIDE SEQUENCE</scope>
    <source>
        <strain evidence="3">CGMCC 4.7430</strain>
    </source>
</reference>
<dbReference type="PANTHER" id="PTHR43767">
    <property type="entry name" value="LONG-CHAIN-FATTY-ACID--COA LIGASE"/>
    <property type="match status" value="1"/>
</dbReference>
<feature type="compositionally biased region" description="Basic and acidic residues" evidence="1">
    <location>
        <begin position="121"/>
        <end position="131"/>
    </location>
</feature>
<evidence type="ECO:0000259" key="2">
    <source>
        <dbReference type="Pfam" id="PF00501"/>
    </source>
</evidence>
<dbReference type="RefSeq" id="WP_189136616.1">
    <property type="nucleotide sequence ID" value="NZ_BMNK01000001.1"/>
</dbReference>
<dbReference type="PANTHER" id="PTHR43767:SF1">
    <property type="entry name" value="NONRIBOSOMAL PEPTIDE SYNTHASE PES1 (EUROFUNG)-RELATED"/>
    <property type="match status" value="1"/>
</dbReference>
<evidence type="ECO:0000313" key="3">
    <source>
        <dbReference type="EMBL" id="GGP00950.1"/>
    </source>
</evidence>
<accession>A0A917ZYV9</accession>
<dbReference type="InterPro" id="IPR042099">
    <property type="entry name" value="ANL_N_sf"/>
</dbReference>
<sequence>MDERIVMVDSGTGLALTERQLDERSAAASILLRRRGVRPGDTVLICLSVGPALLVVTDAVIAVGGIACPVPAELDEARLRERIRDSSARVMITDLRAAVRAAEESRVRMVLGAADLGRHGDALRQSGHGEPRTSGNWPRV</sequence>
<organism evidence="3 4">
    <name type="scientific">Nonomuraea glycinis</name>
    <dbReference type="NCBI Taxonomy" id="2047744"/>
    <lineage>
        <taxon>Bacteria</taxon>
        <taxon>Bacillati</taxon>
        <taxon>Actinomycetota</taxon>
        <taxon>Actinomycetes</taxon>
        <taxon>Streptosporangiales</taxon>
        <taxon>Streptosporangiaceae</taxon>
        <taxon>Nonomuraea</taxon>
    </lineage>
</organism>
<dbReference type="AlphaFoldDB" id="A0A917ZYV9"/>
<evidence type="ECO:0000256" key="1">
    <source>
        <dbReference type="SAM" id="MobiDB-lite"/>
    </source>
</evidence>
<dbReference type="SUPFAM" id="SSF56801">
    <property type="entry name" value="Acetyl-CoA synthetase-like"/>
    <property type="match status" value="1"/>
</dbReference>
<feature type="domain" description="AMP-dependent synthetase/ligase" evidence="2">
    <location>
        <begin position="3"/>
        <end position="103"/>
    </location>
</feature>
<comment type="caution">
    <text evidence="3">The sequence shown here is derived from an EMBL/GenBank/DDBJ whole genome shotgun (WGS) entry which is preliminary data.</text>
</comment>
<dbReference type="InterPro" id="IPR050237">
    <property type="entry name" value="ATP-dep_AMP-bd_enzyme"/>
</dbReference>
<dbReference type="Pfam" id="PF00501">
    <property type="entry name" value="AMP-binding"/>
    <property type="match status" value="1"/>
</dbReference>
<protein>
    <recommendedName>
        <fullName evidence="2">AMP-dependent synthetase/ligase domain-containing protein</fullName>
    </recommendedName>
</protein>
<dbReference type="EMBL" id="BMNK01000001">
    <property type="protein sequence ID" value="GGP00950.1"/>
    <property type="molecule type" value="Genomic_DNA"/>
</dbReference>